<dbReference type="Proteomes" id="UP000734343">
    <property type="component" value="Unassembled WGS sequence"/>
</dbReference>
<dbReference type="EMBL" id="JAFMOW010000047">
    <property type="protein sequence ID" value="MBU9854092.1"/>
    <property type="molecule type" value="Genomic_DNA"/>
</dbReference>
<organism evidence="2 3">
    <name type="scientific">Rahnella bonaserana</name>
    <dbReference type="NCBI Taxonomy" id="2816248"/>
    <lineage>
        <taxon>Bacteria</taxon>
        <taxon>Pseudomonadati</taxon>
        <taxon>Pseudomonadota</taxon>
        <taxon>Gammaproteobacteria</taxon>
        <taxon>Enterobacterales</taxon>
        <taxon>Yersiniaceae</taxon>
        <taxon>Rahnella</taxon>
    </lineage>
</organism>
<feature type="chain" id="PRO_5045523809" evidence="1">
    <location>
        <begin position="21"/>
        <end position="133"/>
    </location>
</feature>
<keyword evidence="3" id="KW-1185">Reference proteome</keyword>
<keyword evidence="2" id="KW-0282">Flagellum</keyword>
<evidence type="ECO:0000256" key="1">
    <source>
        <dbReference type="SAM" id="SignalP"/>
    </source>
</evidence>
<reference evidence="2 3" key="1">
    <citation type="submission" date="2021-03" db="EMBL/GenBank/DDBJ databases">
        <title>Five novel Rahnella species.</title>
        <authorList>
            <person name="Brady C."/>
            <person name="Asselin J."/>
            <person name="Beer S."/>
            <person name="Bruberg M.B."/>
            <person name="Crampton B."/>
            <person name="Venter S."/>
            <person name="Arnold D."/>
            <person name="Denman S."/>
        </authorList>
    </citation>
    <scope>NUCLEOTIDE SEQUENCE [LARGE SCALE GENOMIC DNA]</scope>
    <source>
        <strain evidence="2 3">H11b</strain>
    </source>
</reference>
<feature type="signal peptide" evidence="1">
    <location>
        <begin position="1"/>
        <end position="20"/>
    </location>
</feature>
<dbReference type="RefSeq" id="WP_217171785.1">
    <property type="nucleotide sequence ID" value="NZ_JAFMOW010000047.1"/>
</dbReference>
<sequence>MNLRALITGLTLCFPLAAAAASGSWSGDSAGGRVSVGNQTLTSRPLNTTLPPAATLGRISWRISLLSAPPPGLQIKLCSQEKCIRLDSLSGQKSVGSSLTARGPFYFVYTVESQGQLLPPLNVVKNQLTINYY</sequence>
<name>A0ABS6LPR1_9GAMM</name>
<keyword evidence="2" id="KW-0969">Cilium</keyword>
<dbReference type="InterPro" id="IPR009420">
    <property type="entry name" value="FlhE"/>
</dbReference>
<protein>
    <submittedName>
        <fullName evidence="2">Flagellar protein FlhE</fullName>
    </submittedName>
</protein>
<dbReference type="Pfam" id="PF06366">
    <property type="entry name" value="FlhE"/>
    <property type="match status" value="1"/>
</dbReference>
<gene>
    <name evidence="2" type="ORF">J1778_02180</name>
</gene>
<proteinExistence type="predicted"/>
<comment type="caution">
    <text evidence="2">The sequence shown here is derived from an EMBL/GenBank/DDBJ whole genome shotgun (WGS) entry which is preliminary data.</text>
</comment>
<accession>A0ABS6LPR1</accession>
<keyword evidence="1" id="KW-0732">Signal</keyword>
<keyword evidence="2" id="KW-0966">Cell projection</keyword>
<evidence type="ECO:0000313" key="3">
    <source>
        <dbReference type="Proteomes" id="UP000734343"/>
    </source>
</evidence>
<evidence type="ECO:0000313" key="2">
    <source>
        <dbReference type="EMBL" id="MBU9854092.1"/>
    </source>
</evidence>